<dbReference type="GO" id="GO:0008270">
    <property type="term" value="F:zinc ion binding"/>
    <property type="evidence" value="ECO:0007669"/>
    <property type="project" value="UniProtKB-KW"/>
</dbReference>
<feature type="domain" description="SBP-type" evidence="11">
    <location>
        <begin position="67"/>
        <end position="144"/>
    </location>
</feature>
<reference evidence="13" key="1">
    <citation type="submission" date="2025-08" db="UniProtKB">
        <authorList>
            <consortium name="RefSeq"/>
        </authorList>
    </citation>
    <scope>IDENTIFICATION</scope>
</reference>
<dbReference type="InParanoid" id="A0A6I9RVX4"/>
<dbReference type="KEGG" id="egu:105050687"/>
<dbReference type="PANTHER" id="PTHR31251">
    <property type="entry name" value="SQUAMOSA PROMOTER-BINDING-LIKE PROTEIN 4"/>
    <property type="match status" value="1"/>
</dbReference>
<dbReference type="FunFam" id="4.10.1100.10:FF:000001">
    <property type="entry name" value="Squamosa promoter-binding-like protein 14"/>
    <property type="match status" value="1"/>
</dbReference>
<evidence type="ECO:0000256" key="5">
    <source>
        <dbReference type="ARBA" id="ARBA00023015"/>
    </source>
</evidence>
<organism evidence="12 13">
    <name type="scientific">Elaeis guineensis var. tenera</name>
    <name type="common">Oil palm</name>
    <dbReference type="NCBI Taxonomy" id="51953"/>
    <lineage>
        <taxon>Eukaryota</taxon>
        <taxon>Viridiplantae</taxon>
        <taxon>Streptophyta</taxon>
        <taxon>Embryophyta</taxon>
        <taxon>Tracheophyta</taxon>
        <taxon>Spermatophyta</taxon>
        <taxon>Magnoliopsida</taxon>
        <taxon>Liliopsida</taxon>
        <taxon>Arecaceae</taxon>
        <taxon>Arecoideae</taxon>
        <taxon>Cocoseae</taxon>
        <taxon>Elaeidinae</taxon>
        <taxon>Elaeis</taxon>
    </lineage>
</organism>
<dbReference type="AlphaFoldDB" id="A0A6I9RVX4"/>
<evidence type="ECO:0000313" key="12">
    <source>
        <dbReference type="Proteomes" id="UP000504607"/>
    </source>
</evidence>
<feature type="compositionally biased region" description="Basic and acidic residues" evidence="10">
    <location>
        <begin position="1"/>
        <end position="15"/>
    </location>
</feature>
<dbReference type="Pfam" id="PF03110">
    <property type="entry name" value="SBP"/>
    <property type="match status" value="1"/>
</dbReference>
<evidence type="ECO:0000256" key="3">
    <source>
        <dbReference type="ARBA" id="ARBA00022771"/>
    </source>
</evidence>
<dbReference type="Proteomes" id="UP000504607">
    <property type="component" value="Chromosome 1"/>
</dbReference>
<keyword evidence="6" id="KW-0238">DNA-binding</keyword>
<dbReference type="GO" id="GO:0005634">
    <property type="term" value="C:nucleus"/>
    <property type="evidence" value="ECO:0007669"/>
    <property type="project" value="UniProtKB-SubCell"/>
</dbReference>
<evidence type="ECO:0000256" key="7">
    <source>
        <dbReference type="ARBA" id="ARBA00023163"/>
    </source>
</evidence>
<dbReference type="GeneID" id="105050687"/>
<feature type="compositionally biased region" description="Acidic residues" evidence="10">
    <location>
        <begin position="28"/>
        <end position="39"/>
    </location>
</feature>
<gene>
    <name evidence="13" type="primary">LOC105050687</name>
</gene>
<evidence type="ECO:0000313" key="13">
    <source>
        <dbReference type="RefSeq" id="XP_010929104.1"/>
    </source>
</evidence>
<protein>
    <submittedName>
        <fullName evidence="13">Squamosa promoter-binding protein 1 isoform X1</fullName>
    </submittedName>
</protein>
<keyword evidence="4" id="KW-0862">Zinc</keyword>
<evidence type="ECO:0000256" key="6">
    <source>
        <dbReference type="ARBA" id="ARBA00023125"/>
    </source>
</evidence>
<dbReference type="RefSeq" id="XP_010929104.1">
    <property type="nucleotide sequence ID" value="XM_010930802.3"/>
</dbReference>
<dbReference type="SUPFAM" id="SSF103612">
    <property type="entry name" value="SBT domain"/>
    <property type="match status" value="1"/>
</dbReference>
<name>A0A6I9RVX4_ELAGV</name>
<sequence>MERRPPSEPKRSGKEKARKGAAAAAADGGDEEEVAAGEEEDKKRRPPAPAPASSAARRGSGGGGASQPCCQAEKCTADLTEAKRYHRRHKVCEAHSKAPVVIVAGLRQRFCQQCSRFHEISEFDDSKRSCRRRLAGHNERRRKSSAESQGEGSSRCRQADQDGRIQINLPGNPTYKHFQIR</sequence>
<accession>A0A6I9RVX4</accession>
<dbReference type="PANTHER" id="PTHR31251:SF226">
    <property type="entry name" value="SQUAMOSA PROMOTER-BINDING-LIKE PROTEIN 6"/>
    <property type="match status" value="1"/>
</dbReference>
<dbReference type="FunCoup" id="A0A6I9RVX4">
    <property type="interactions" value="2"/>
</dbReference>
<dbReference type="PROSITE" id="PS51141">
    <property type="entry name" value="ZF_SBP"/>
    <property type="match status" value="1"/>
</dbReference>
<evidence type="ECO:0000256" key="8">
    <source>
        <dbReference type="ARBA" id="ARBA00023242"/>
    </source>
</evidence>
<proteinExistence type="predicted"/>
<evidence type="ECO:0000256" key="1">
    <source>
        <dbReference type="ARBA" id="ARBA00004123"/>
    </source>
</evidence>
<evidence type="ECO:0000256" key="2">
    <source>
        <dbReference type="ARBA" id="ARBA00022723"/>
    </source>
</evidence>
<comment type="subcellular location">
    <subcellularLocation>
        <location evidence="1">Nucleus</location>
    </subcellularLocation>
</comment>
<evidence type="ECO:0000256" key="4">
    <source>
        <dbReference type="ARBA" id="ARBA00022833"/>
    </source>
</evidence>
<keyword evidence="3 9" id="KW-0863">Zinc-finger</keyword>
<feature type="compositionally biased region" description="Basic residues" evidence="10">
    <location>
        <begin position="134"/>
        <end position="143"/>
    </location>
</feature>
<keyword evidence="7" id="KW-0804">Transcription</keyword>
<keyword evidence="12" id="KW-1185">Reference proteome</keyword>
<dbReference type="Gene3D" id="4.10.1100.10">
    <property type="entry name" value="Transcription factor, SBP-box domain"/>
    <property type="match status" value="1"/>
</dbReference>
<dbReference type="InterPro" id="IPR004333">
    <property type="entry name" value="SBP_dom"/>
</dbReference>
<dbReference type="OrthoDB" id="514967at2759"/>
<keyword evidence="2" id="KW-0479">Metal-binding</keyword>
<dbReference type="InterPro" id="IPR044817">
    <property type="entry name" value="SBP-like"/>
</dbReference>
<feature type="region of interest" description="Disordered" evidence="10">
    <location>
        <begin position="1"/>
        <end position="69"/>
    </location>
</feature>
<dbReference type="InterPro" id="IPR036893">
    <property type="entry name" value="SBP_sf"/>
</dbReference>
<evidence type="ECO:0000259" key="11">
    <source>
        <dbReference type="PROSITE" id="PS51141"/>
    </source>
</evidence>
<evidence type="ECO:0000256" key="10">
    <source>
        <dbReference type="SAM" id="MobiDB-lite"/>
    </source>
</evidence>
<feature type="region of interest" description="Disordered" evidence="10">
    <location>
        <begin position="134"/>
        <end position="181"/>
    </location>
</feature>
<keyword evidence="8" id="KW-0539">Nucleus</keyword>
<keyword evidence="5" id="KW-0805">Transcription regulation</keyword>
<evidence type="ECO:0000256" key="9">
    <source>
        <dbReference type="PROSITE-ProRule" id="PRU00470"/>
    </source>
</evidence>
<dbReference type="GO" id="GO:0003677">
    <property type="term" value="F:DNA binding"/>
    <property type="evidence" value="ECO:0007669"/>
    <property type="project" value="UniProtKB-KW"/>
</dbReference>
<feature type="compositionally biased region" description="Polar residues" evidence="10">
    <location>
        <begin position="146"/>
        <end position="156"/>
    </location>
</feature>